<dbReference type="EMBL" id="JAGMWT010000015">
    <property type="protein sequence ID" value="KAH7115809.1"/>
    <property type="molecule type" value="Genomic_DNA"/>
</dbReference>
<dbReference type="OrthoDB" id="3933088at2759"/>
<sequence length="403" mass="44305">MSDYGEDSDYELDWIWIEEEYSAADDLAEHAVQSPPPAFNIDEDDLADWDRFDYFNDLEYASDGYDDVTFAPHNSEAAKNAQSAGQKRKRAGAGRHETKRMRITGSEPASLSEPSKPVLPPIAWRSQGKSDVPVVSAESLESYAILKNWRETLPETPAWATRFSRAKVTQVQDVSESSSTPLKEADQVMDDADDEEGSDTIDQSVLMAALQKNLATAGGPLSGMDPQQLLQFAMRMMNNSEAGDDIAGELADDMLNRDDGEDDEGEEDPAELLSWLTRQRDPTRGTEETEPNKPGRPVSGGNSNHDRPPTPPSSEKIRSNLTAGESIETSKQNKRAHRQNADVVLPQETPSRKRKADENIHDASSTTSPKKRSTRSYGAPTTASQPKSVPVKKDSGSGRAQRP</sequence>
<feature type="compositionally biased region" description="Acidic residues" evidence="1">
    <location>
        <begin position="242"/>
        <end position="252"/>
    </location>
</feature>
<feature type="region of interest" description="Disordered" evidence="1">
    <location>
        <begin position="240"/>
        <end position="403"/>
    </location>
</feature>
<feature type="compositionally biased region" description="Acidic residues" evidence="1">
    <location>
        <begin position="259"/>
        <end position="270"/>
    </location>
</feature>
<feature type="region of interest" description="Disordered" evidence="1">
    <location>
        <begin position="76"/>
        <end position="124"/>
    </location>
</feature>
<dbReference type="Proteomes" id="UP000700596">
    <property type="component" value="Unassembled WGS sequence"/>
</dbReference>
<feature type="compositionally biased region" description="Polar residues" evidence="1">
    <location>
        <begin position="319"/>
        <end position="330"/>
    </location>
</feature>
<name>A0A9P9DAX6_9PLEO</name>
<evidence type="ECO:0000313" key="2">
    <source>
        <dbReference type="EMBL" id="KAH7115809.1"/>
    </source>
</evidence>
<organism evidence="2 3">
    <name type="scientific">Dendryphion nanum</name>
    <dbReference type="NCBI Taxonomy" id="256645"/>
    <lineage>
        <taxon>Eukaryota</taxon>
        <taxon>Fungi</taxon>
        <taxon>Dikarya</taxon>
        <taxon>Ascomycota</taxon>
        <taxon>Pezizomycotina</taxon>
        <taxon>Dothideomycetes</taxon>
        <taxon>Pleosporomycetidae</taxon>
        <taxon>Pleosporales</taxon>
        <taxon>Torulaceae</taxon>
        <taxon>Dendryphion</taxon>
    </lineage>
</organism>
<keyword evidence="3" id="KW-1185">Reference proteome</keyword>
<comment type="caution">
    <text evidence="2">The sequence shown here is derived from an EMBL/GenBank/DDBJ whole genome shotgun (WGS) entry which is preliminary data.</text>
</comment>
<dbReference type="AlphaFoldDB" id="A0A9P9DAX6"/>
<evidence type="ECO:0000313" key="3">
    <source>
        <dbReference type="Proteomes" id="UP000700596"/>
    </source>
</evidence>
<proteinExistence type="predicted"/>
<feature type="compositionally biased region" description="Polar residues" evidence="1">
    <location>
        <begin position="170"/>
        <end position="181"/>
    </location>
</feature>
<feature type="compositionally biased region" description="Acidic residues" evidence="1">
    <location>
        <begin position="187"/>
        <end position="199"/>
    </location>
</feature>
<feature type="compositionally biased region" description="Basic residues" evidence="1">
    <location>
        <begin position="86"/>
        <end position="102"/>
    </location>
</feature>
<feature type="region of interest" description="Disordered" evidence="1">
    <location>
        <begin position="170"/>
        <end position="201"/>
    </location>
</feature>
<feature type="compositionally biased region" description="Basic and acidic residues" evidence="1">
    <location>
        <begin position="278"/>
        <end position="293"/>
    </location>
</feature>
<gene>
    <name evidence="2" type="ORF">B0J11DRAFT_443364</name>
</gene>
<reference evidence="2" key="1">
    <citation type="journal article" date="2021" name="Nat. Commun.">
        <title>Genetic determinants of endophytism in the Arabidopsis root mycobiome.</title>
        <authorList>
            <person name="Mesny F."/>
            <person name="Miyauchi S."/>
            <person name="Thiergart T."/>
            <person name="Pickel B."/>
            <person name="Atanasova L."/>
            <person name="Karlsson M."/>
            <person name="Huettel B."/>
            <person name="Barry K.W."/>
            <person name="Haridas S."/>
            <person name="Chen C."/>
            <person name="Bauer D."/>
            <person name="Andreopoulos W."/>
            <person name="Pangilinan J."/>
            <person name="LaButti K."/>
            <person name="Riley R."/>
            <person name="Lipzen A."/>
            <person name="Clum A."/>
            <person name="Drula E."/>
            <person name="Henrissat B."/>
            <person name="Kohler A."/>
            <person name="Grigoriev I.V."/>
            <person name="Martin F.M."/>
            <person name="Hacquard S."/>
        </authorList>
    </citation>
    <scope>NUCLEOTIDE SEQUENCE</scope>
    <source>
        <strain evidence="2">MPI-CAGE-CH-0243</strain>
    </source>
</reference>
<evidence type="ECO:0000256" key="1">
    <source>
        <dbReference type="SAM" id="MobiDB-lite"/>
    </source>
</evidence>
<accession>A0A9P9DAX6</accession>
<protein>
    <submittedName>
        <fullName evidence="2">Uncharacterized protein</fullName>
    </submittedName>
</protein>